<dbReference type="KEGG" id="bpf:BpOF4_20389"/>
<keyword evidence="1" id="KW-0614">Plasmid</keyword>
<keyword evidence="2" id="KW-1185">Reference proteome</keyword>
<dbReference type="InterPro" id="IPR005560">
    <property type="entry name" value="Csp_YhjQ"/>
</dbReference>
<dbReference type="InterPro" id="IPR044543">
    <property type="entry name" value="YHJQ-like"/>
</dbReference>
<dbReference type="AlphaFoldDB" id="D3G149"/>
<proteinExistence type="predicted"/>
<name>D3G149_ALKPO</name>
<dbReference type="PANTHER" id="PTHR37310">
    <property type="entry name" value="CYTOPLASMIC PROTEIN-RELATED"/>
    <property type="match status" value="1"/>
</dbReference>
<geneLocation type="plasmid" evidence="1 2">
    <name>pBpOF4-01</name>
</geneLocation>
<accession>D3G149</accession>
<dbReference type="CDD" id="cd08026">
    <property type="entry name" value="DUF326"/>
    <property type="match status" value="1"/>
</dbReference>
<reference evidence="1 2" key="1">
    <citation type="journal article" date="2011" name="Environ. Microbiol.">
        <title>Genome of alkaliphilic Bacillus pseudofirmus OF4 reveals adaptations that support the ability to grow in an external pH range from 7.5 to 11.4.</title>
        <authorList>
            <person name="Janto B."/>
            <person name="Ahmed A."/>
            <person name="Ito M."/>
            <person name="Liu J."/>
            <person name="Hicks D.B."/>
            <person name="Pagni S."/>
            <person name="Fackelmayer O.J."/>
            <person name="Smith T.A."/>
            <person name="Earl J."/>
            <person name="Elbourne L.D."/>
            <person name="Hassan K."/>
            <person name="Paulsen I.T."/>
            <person name="Kolsto A.B."/>
            <person name="Tourasse N.J."/>
            <person name="Ehrlich G.D."/>
            <person name="Boissy R."/>
            <person name="Ivey D.M."/>
            <person name="Li G."/>
            <person name="Xue Y."/>
            <person name="Ma Y."/>
            <person name="Hu F.Z."/>
            <person name="Krulwich T.A."/>
        </authorList>
    </citation>
    <scope>NUCLEOTIDE SEQUENCE [LARGE SCALE GENOMIC DNA]</scope>
    <source>
        <strain evidence="2">ATCC BAA-2126 / JCM 17055 / OF4</strain>
    </source>
</reference>
<dbReference type="PANTHER" id="PTHR37310:SF1">
    <property type="entry name" value="CYTOPLASMIC PROTEIN"/>
    <property type="match status" value="1"/>
</dbReference>
<dbReference type="EMBL" id="CP001879">
    <property type="protein sequence ID" value="ADC52075.1"/>
    <property type="molecule type" value="Genomic_DNA"/>
</dbReference>
<evidence type="ECO:0000313" key="2">
    <source>
        <dbReference type="Proteomes" id="UP000001544"/>
    </source>
</evidence>
<evidence type="ECO:0000313" key="1">
    <source>
        <dbReference type="EMBL" id="ADC52075.1"/>
    </source>
</evidence>
<sequence length="115" mass="12921">MTTLIDSTIHQHQACIDACNKCMQACEECLSSCLKEPDVQARTHCISMLRDSADICSMASQWMSRGSMFAKQFCEMCAMICEACATDCEKFQDAHCQECATYCRKCAEECRKMVA</sequence>
<dbReference type="Proteomes" id="UP000001544">
    <property type="component" value="Plasmid pBpOF4-01"/>
</dbReference>
<organism evidence="1 2">
    <name type="scientific">Alkalihalophilus pseudofirmus (strain ATCC BAA-2126 / JCM 17055 / OF4)</name>
    <name type="common">Bacillus pseudofirmus</name>
    <dbReference type="NCBI Taxonomy" id="398511"/>
    <lineage>
        <taxon>Bacteria</taxon>
        <taxon>Bacillati</taxon>
        <taxon>Bacillota</taxon>
        <taxon>Bacilli</taxon>
        <taxon>Bacillales</taxon>
        <taxon>Bacillaceae</taxon>
        <taxon>Alkalihalophilus</taxon>
    </lineage>
</organism>
<protein>
    <submittedName>
        <fullName evidence="1">Ferredoxin</fullName>
    </submittedName>
</protein>
<dbReference type="eggNOG" id="ENOG5032SB1">
    <property type="taxonomic scope" value="Bacteria"/>
</dbReference>
<dbReference type="Gene3D" id="1.20.1270.360">
    <property type="match status" value="1"/>
</dbReference>
<dbReference type="HOGENOM" id="CLU_142273_1_0_9"/>
<gene>
    <name evidence="1" type="primary">yhjQ</name>
    <name evidence="1" type="ordered locus">BpOF4_20389</name>
</gene>
<dbReference type="Pfam" id="PF03860">
    <property type="entry name" value="Csp"/>
    <property type="match status" value="1"/>
</dbReference>